<feature type="region of interest" description="Disordered" evidence="6">
    <location>
        <begin position="198"/>
        <end position="227"/>
    </location>
</feature>
<proteinExistence type="predicted"/>
<reference evidence="8" key="2">
    <citation type="journal article" date="2021" name="PeerJ">
        <title>Extensive microbial diversity within the chicken gut microbiome revealed by metagenomics and culture.</title>
        <authorList>
            <person name="Gilroy R."/>
            <person name="Ravi A."/>
            <person name="Getino M."/>
            <person name="Pursley I."/>
            <person name="Horton D.L."/>
            <person name="Alikhan N.F."/>
            <person name="Baker D."/>
            <person name="Gharbi K."/>
            <person name="Hall N."/>
            <person name="Watson M."/>
            <person name="Adriaenssens E.M."/>
            <person name="Foster-Nyarko E."/>
            <person name="Jarju S."/>
            <person name="Secka A."/>
            <person name="Antonio M."/>
            <person name="Oren A."/>
            <person name="Chaudhuri R.R."/>
            <person name="La Ragione R."/>
            <person name="Hildebrand F."/>
            <person name="Pallen M.J."/>
        </authorList>
    </citation>
    <scope>NUCLEOTIDE SEQUENCE</scope>
    <source>
        <strain evidence="8">10532</strain>
    </source>
</reference>
<dbReference type="InterPro" id="IPR022781">
    <property type="entry name" value="Flagellar_biosynth_FliO"/>
</dbReference>
<evidence type="ECO:0000256" key="2">
    <source>
        <dbReference type="ARBA" id="ARBA00022475"/>
    </source>
</evidence>
<keyword evidence="2" id="KW-1003">Cell membrane</keyword>
<dbReference type="Proteomes" id="UP000823638">
    <property type="component" value="Unassembled WGS sequence"/>
</dbReference>
<dbReference type="Pfam" id="PF04347">
    <property type="entry name" value="FliO"/>
    <property type="match status" value="1"/>
</dbReference>
<comment type="subcellular location">
    <subcellularLocation>
        <location evidence="1">Cell membrane</location>
    </subcellularLocation>
</comment>
<evidence type="ECO:0000256" key="4">
    <source>
        <dbReference type="ARBA" id="ARBA00022989"/>
    </source>
</evidence>
<name>A0A9D9N2F4_9SPIR</name>
<dbReference type="GO" id="GO:0044781">
    <property type="term" value="P:bacterial-type flagellum organization"/>
    <property type="evidence" value="ECO:0007669"/>
    <property type="project" value="InterPro"/>
</dbReference>
<keyword evidence="4 7" id="KW-1133">Transmembrane helix</keyword>
<sequence>MVKPRTGWEDFNLFEKYRLLFLVVVLVSFVTFVFSQETGDGLPASGETLGSGGAYAGDLRESDIILNPVNEAAGEEPQVSGGSGLWLFLRMFLVLLFVIALIYFFVWFLKRTSRTPDSKDNYIRHTAAIALGSGKSVHIITVGEEGFILGASENSLSLISKLEDKDLVQAMNLAHDEQSSTKKTFTDILSSYISGVTKKDSKSTEDLSSLTEKLKSTRSRFNNPDGK</sequence>
<keyword evidence="8" id="KW-0966">Cell projection</keyword>
<organism evidence="8 9">
    <name type="scientific">Candidatus Gallitreponema excrementavium</name>
    <dbReference type="NCBI Taxonomy" id="2840840"/>
    <lineage>
        <taxon>Bacteria</taxon>
        <taxon>Pseudomonadati</taxon>
        <taxon>Spirochaetota</taxon>
        <taxon>Spirochaetia</taxon>
        <taxon>Spirochaetales</taxon>
        <taxon>Candidatus Gallitreponema</taxon>
    </lineage>
</organism>
<comment type="caution">
    <text evidence="8">The sequence shown here is derived from an EMBL/GenBank/DDBJ whole genome shotgun (WGS) entry which is preliminary data.</text>
</comment>
<accession>A0A9D9N2F4</accession>
<evidence type="ECO:0000313" key="8">
    <source>
        <dbReference type="EMBL" id="MBO8457698.1"/>
    </source>
</evidence>
<keyword evidence="8" id="KW-0282">Flagellum</keyword>
<keyword evidence="8" id="KW-0969">Cilium</keyword>
<dbReference type="AlphaFoldDB" id="A0A9D9N2F4"/>
<keyword evidence="3 7" id="KW-0812">Transmembrane</keyword>
<reference evidence="8" key="1">
    <citation type="submission" date="2020-10" db="EMBL/GenBank/DDBJ databases">
        <authorList>
            <person name="Gilroy R."/>
        </authorList>
    </citation>
    <scope>NUCLEOTIDE SEQUENCE</scope>
    <source>
        <strain evidence="8">10532</strain>
    </source>
</reference>
<evidence type="ECO:0000256" key="5">
    <source>
        <dbReference type="ARBA" id="ARBA00023136"/>
    </source>
</evidence>
<dbReference type="EMBL" id="JADIMM010000073">
    <property type="protein sequence ID" value="MBO8457698.1"/>
    <property type="molecule type" value="Genomic_DNA"/>
</dbReference>
<evidence type="ECO:0000256" key="1">
    <source>
        <dbReference type="ARBA" id="ARBA00004236"/>
    </source>
</evidence>
<evidence type="ECO:0000256" key="7">
    <source>
        <dbReference type="SAM" id="Phobius"/>
    </source>
</evidence>
<evidence type="ECO:0000256" key="6">
    <source>
        <dbReference type="SAM" id="MobiDB-lite"/>
    </source>
</evidence>
<keyword evidence="5 7" id="KW-0472">Membrane</keyword>
<evidence type="ECO:0000313" key="9">
    <source>
        <dbReference type="Proteomes" id="UP000823638"/>
    </source>
</evidence>
<gene>
    <name evidence="8" type="ORF">IAA81_05660</name>
</gene>
<feature type="transmembrane region" description="Helical" evidence="7">
    <location>
        <begin position="87"/>
        <end position="109"/>
    </location>
</feature>
<dbReference type="GO" id="GO:0016020">
    <property type="term" value="C:membrane"/>
    <property type="evidence" value="ECO:0007669"/>
    <property type="project" value="InterPro"/>
</dbReference>
<evidence type="ECO:0000256" key="3">
    <source>
        <dbReference type="ARBA" id="ARBA00022692"/>
    </source>
</evidence>
<protein>
    <submittedName>
        <fullName evidence="8">Flagellar biosynthetic protein FliO</fullName>
    </submittedName>
</protein>